<reference evidence="2" key="1">
    <citation type="journal article" date="2017" name="Int. J. Syst. Evol. Microbiol.">
        <title>Notoacmeibacter marinus gen. nov., sp. nov., isolated from the gut of a limpet and proposal of Notoacmeibacteraceae fam. nov. in the order Rhizobiales of the class Alphaproteobacteria.</title>
        <authorList>
            <person name="Huang Z."/>
            <person name="Guo F."/>
            <person name="Lai Q."/>
        </authorList>
    </citation>
    <scope>NUCLEOTIDE SEQUENCE [LARGE SCALE GENOMIC DNA]</scope>
    <source>
        <strain evidence="2">XMTR2A4</strain>
    </source>
</reference>
<keyword evidence="2" id="KW-1185">Reference proteome</keyword>
<sequence>MTLLHEGDYAMGPEWDAAHQIAQAHEGDALFDRIHAIVHRIEGDEWNADYWYRRAGLTIPDMAVADEIGALRENLS</sequence>
<accession>A0A231UUK1</accession>
<comment type="caution">
    <text evidence="1">The sequence shown here is derived from an EMBL/GenBank/DDBJ whole genome shotgun (WGS) entry which is preliminary data.</text>
</comment>
<gene>
    <name evidence="1" type="ORF">B7H23_13640</name>
</gene>
<evidence type="ECO:0000313" key="1">
    <source>
        <dbReference type="EMBL" id="OXS99612.1"/>
    </source>
</evidence>
<protein>
    <submittedName>
        <fullName evidence="1">Uncharacterized protein</fullName>
    </submittedName>
</protein>
<name>A0A231UUK1_9HYPH</name>
<dbReference type="EMBL" id="NBYO01000003">
    <property type="protein sequence ID" value="OXS99612.1"/>
    <property type="molecule type" value="Genomic_DNA"/>
</dbReference>
<dbReference type="AlphaFoldDB" id="A0A231UUK1"/>
<dbReference type="Proteomes" id="UP000215405">
    <property type="component" value="Unassembled WGS sequence"/>
</dbReference>
<proteinExistence type="predicted"/>
<evidence type="ECO:0000313" key="2">
    <source>
        <dbReference type="Proteomes" id="UP000215405"/>
    </source>
</evidence>
<organism evidence="1 2">
    <name type="scientific">Notoacmeibacter marinus</name>
    <dbReference type="NCBI Taxonomy" id="1876515"/>
    <lineage>
        <taxon>Bacteria</taxon>
        <taxon>Pseudomonadati</taxon>
        <taxon>Pseudomonadota</taxon>
        <taxon>Alphaproteobacteria</taxon>
        <taxon>Hyphomicrobiales</taxon>
        <taxon>Notoacmeibacteraceae</taxon>
        <taxon>Notoacmeibacter</taxon>
    </lineage>
</organism>